<feature type="domain" description="Response regulatory" evidence="7">
    <location>
        <begin position="3"/>
        <end position="119"/>
    </location>
</feature>
<evidence type="ECO:0000256" key="1">
    <source>
        <dbReference type="ARBA" id="ARBA00022553"/>
    </source>
</evidence>
<dbReference type="GeneID" id="99787873"/>
<dbReference type="PROSITE" id="PS00622">
    <property type="entry name" value="HTH_LUXR_1"/>
    <property type="match status" value="1"/>
</dbReference>
<dbReference type="EMBL" id="VZOJ01000001">
    <property type="protein sequence ID" value="KAB0644833.1"/>
    <property type="molecule type" value="Genomic_DNA"/>
</dbReference>
<gene>
    <name evidence="8" type="ORF">F7R21_00570</name>
</gene>
<dbReference type="CDD" id="cd17535">
    <property type="entry name" value="REC_NarL-like"/>
    <property type="match status" value="1"/>
</dbReference>
<name>A0A6H9SY03_9BURK</name>
<dbReference type="RefSeq" id="WP_151062362.1">
    <property type="nucleotide sequence ID" value="NZ_CABVPL010000003.1"/>
</dbReference>
<dbReference type="Proteomes" id="UP000430232">
    <property type="component" value="Unassembled WGS sequence"/>
</dbReference>
<evidence type="ECO:0000256" key="5">
    <source>
        <dbReference type="PROSITE-ProRule" id="PRU00169"/>
    </source>
</evidence>
<organism evidence="8 9">
    <name type="scientific">Burkholderia latens</name>
    <dbReference type="NCBI Taxonomy" id="488446"/>
    <lineage>
        <taxon>Bacteria</taxon>
        <taxon>Pseudomonadati</taxon>
        <taxon>Pseudomonadota</taxon>
        <taxon>Betaproteobacteria</taxon>
        <taxon>Burkholderiales</taxon>
        <taxon>Burkholderiaceae</taxon>
        <taxon>Burkholderia</taxon>
        <taxon>Burkholderia cepacia complex</taxon>
    </lineage>
</organism>
<evidence type="ECO:0000313" key="8">
    <source>
        <dbReference type="EMBL" id="KAB0644833.1"/>
    </source>
</evidence>
<dbReference type="OrthoDB" id="9816469at2"/>
<dbReference type="SUPFAM" id="SSF52172">
    <property type="entry name" value="CheY-like"/>
    <property type="match status" value="1"/>
</dbReference>
<dbReference type="Gene3D" id="3.40.50.2300">
    <property type="match status" value="1"/>
</dbReference>
<evidence type="ECO:0000256" key="3">
    <source>
        <dbReference type="ARBA" id="ARBA00023125"/>
    </source>
</evidence>
<keyword evidence="3" id="KW-0238">DNA-binding</keyword>
<dbReference type="InterPro" id="IPR011006">
    <property type="entry name" value="CheY-like_superfamily"/>
</dbReference>
<dbReference type="PRINTS" id="PR00038">
    <property type="entry name" value="HTHLUXR"/>
</dbReference>
<keyword evidence="9" id="KW-1185">Reference proteome</keyword>
<feature type="domain" description="HTH luxR-type" evidence="6">
    <location>
        <begin position="141"/>
        <end position="206"/>
    </location>
</feature>
<proteinExistence type="predicted"/>
<feature type="modified residue" description="4-aspartylphosphate" evidence="5">
    <location>
        <position position="54"/>
    </location>
</feature>
<dbReference type="InterPro" id="IPR000792">
    <property type="entry name" value="Tscrpt_reg_LuxR_C"/>
</dbReference>
<sequence length="211" mass="22914">MIQILIAGSHTMMRGALTQLVRAQPDMGVVSELAFDATVIDMSRRYSADLMLIDAAPSVTNWIDLIQKLRAETPALPLLVLTALDAAPEAPQVSRSGASGCISRESEPAVLFEAVRQVAAGGRFIDPALIDAVFFGDSGTNRVAEDGLSKRERQVLQLIASGYSVTDIARSLSLSAKTISTHKIRMMRKLNLESNAELMRYLFRSGITAHR</sequence>
<dbReference type="InterPro" id="IPR001789">
    <property type="entry name" value="Sig_transdc_resp-reg_receiver"/>
</dbReference>
<dbReference type="PROSITE" id="PS50110">
    <property type="entry name" value="RESPONSE_REGULATORY"/>
    <property type="match status" value="1"/>
</dbReference>
<evidence type="ECO:0000259" key="6">
    <source>
        <dbReference type="PROSITE" id="PS50043"/>
    </source>
</evidence>
<dbReference type="Pfam" id="PF00196">
    <property type="entry name" value="GerE"/>
    <property type="match status" value="1"/>
</dbReference>
<dbReference type="SMART" id="SM00421">
    <property type="entry name" value="HTH_LUXR"/>
    <property type="match status" value="1"/>
</dbReference>
<dbReference type="InterPro" id="IPR058245">
    <property type="entry name" value="NreC/VraR/RcsB-like_REC"/>
</dbReference>
<dbReference type="CDD" id="cd06170">
    <property type="entry name" value="LuxR_C_like"/>
    <property type="match status" value="1"/>
</dbReference>
<comment type="caution">
    <text evidence="8">The sequence shown here is derived from an EMBL/GenBank/DDBJ whole genome shotgun (WGS) entry which is preliminary data.</text>
</comment>
<dbReference type="SUPFAM" id="SSF46894">
    <property type="entry name" value="C-terminal effector domain of the bipartite response regulators"/>
    <property type="match status" value="1"/>
</dbReference>
<dbReference type="InterPro" id="IPR039420">
    <property type="entry name" value="WalR-like"/>
</dbReference>
<evidence type="ECO:0000256" key="2">
    <source>
        <dbReference type="ARBA" id="ARBA00023015"/>
    </source>
</evidence>
<dbReference type="GO" id="GO:0006355">
    <property type="term" value="P:regulation of DNA-templated transcription"/>
    <property type="evidence" value="ECO:0007669"/>
    <property type="project" value="InterPro"/>
</dbReference>
<dbReference type="GO" id="GO:0003677">
    <property type="term" value="F:DNA binding"/>
    <property type="evidence" value="ECO:0007669"/>
    <property type="project" value="UniProtKB-KW"/>
</dbReference>
<keyword evidence="1 5" id="KW-0597">Phosphoprotein</keyword>
<evidence type="ECO:0000256" key="4">
    <source>
        <dbReference type="ARBA" id="ARBA00023163"/>
    </source>
</evidence>
<dbReference type="GO" id="GO:0000160">
    <property type="term" value="P:phosphorelay signal transduction system"/>
    <property type="evidence" value="ECO:0007669"/>
    <property type="project" value="InterPro"/>
</dbReference>
<reference evidence="8 9" key="1">
    <citation type="submission" date="2019-09" db="EMBL/GenBank/DDBJ databases">
        <title>Draft genome sequences of 48 bacterial type strains from the CCUG.</title>
        <authorList>
            <person name="Tunovic T."/>
            <person name="Pineiro-Iglesias B."/>
            <person name="Unosson C."/>
            <person name="Inganas E."/>
            <person name="Ohlen M."/>
            <person name="Cardew S."/>
            <person name="Jensie-Markopoulos S."/>
            <person name="Salva-Serra F."/>
            <person name="Jaen-Luchoro D."/>
            <person name="Karlsson R."/>
            <person name="Svensson-Stadler L."/>
            <person name="Chun J."/>
            <person name="Moore E."/>
        </authorList>
    </citation>
    <scope>NUCLEOTIDE SEQUENCE [LARGE SCALE GENOMIC DNA]</scope>
    <source>
        <strain evidence="8 9">CCUG 54555</strain>
    </source>
</reference>
<protein>
    <submittedName>
        <fullName evidence="8">Response regulator transcription factor</fullName>
    </submittedName>
</protein>
<keyword evidence="2" id="KW-0805">Transcription regulation</keyword>
<evidence type="ECO:0000259" key="7">
    <source>
        <dbReference type="PROSITE" id="PS50110"/>
    </source>
</evidence>
<dbReference type="InterPro" id="IPR016032">
    <property type="entry name" value="Sig_transdc_resp-reg_C-effctor"/>
</dbReference>
<dbReference type="PROSITE" id="PS50043">
    <property type="entry name" value="HTH_LUXR_2"/>
    <property type="match status" value="1"/>
</dbReference>
<accession>A0A6H9SY03</accession>
<dbReference type="PANTHER" id="PTHR43214">
    <property type="entry name" value="TWO-COMPONENT RESPONSE REGULATOR"/>
    <property type="match status" value="1"/>
</dbReference>
<dbReference type="AlphaFoldDB" id="A0A6H9SY03"/>
<dbReference type="PANTHER" id="PTHR43214:SF41">
    <property type="entry name" value="NITRATE_NITRITE RESPONSE REGULATOR PROTEIN NARP"/>
    <property type="match status" value="1"/>
</dbReference>
<keyword evidence="4" id="KW-0804">Transcription</keyword>
<evidence type="ECO:0000313" key="9">
    <source>
        <dbReference type="Proteomes" id="UP000430232"/>
    </source>
</evidence>
<dbReference type="Pfam" id="PF00072">
    <property type="entry name" value="Response_reg"/>
    <property type="match status" value="1"/>
</dbReference>